<dbReference type="SUPFAM" id="SSF56112">
    <property type="entry name" value="Protein kinase-like (PK-like)"/>
    <property type="match status" value="1"/>
</dbReference>
<evidence type="ECO:0000256" key="9">
    <source>
        <dbReference type="ARBA" id="ARBA00022729"/>
    </source>
</evidence>
<comment type="caution">
    <text evidence="21">The sequence shown here is derived from an EMBL/GenBank/DDBJ whole genome shotgun (WGS) entry which is preliminary data.</text>
</comment>
<dbReference type="FunFam" id="1.10.510.10:FF:000240">
    <property type="entry name" value="Lectin-domain containing receptor kinase A4.3"/>
    <property type="match status" value="1"/>
</dbReference>
<dbReference type="GO" id="GO:0004674">
    <property type="term" value="F:protein serine/threonine kinase activity"/>
    <property type="evidence" value="ECO:0007669"/>
    <property type="project" value="UniProtKB-KW"/>
</dbReference>
<evidence type="ECO:0000256" key="16">
    <source>
        <dbReference type="ARBA" id="ARBA00023170"/>
    </source>
</evidence>
<dbReference type="PANTHER" id="PTHR27007">
    <property type="match status" value="1"/>
</dbReference>
<dbReference type="CDD" id="cd14066">
    <property type="entry name" value="STKc_IRAK"/>
    <property type="match status" value="1"/>
</dbReference>
<sequence>MHSFSFKIRIWACLFLLSTGPFSLSALSLLFLPAGNIILHGDAYFINNSVSLTQEHLCSSYSSSSSSSSQSPSSSSSYPGVGRALYAYPIRFVNPRTNKTASFSCRFSFSIARSPLCSSGNGIAFFLVSNVELFNQENSHMGLPELASDSQDSFLAVEFDTNLDSSVGDTNGNHVGIDVNSFTSLASVDANSEGINLSNGRHMTAWIEYRDSEKMIRVWVGYYPARPPNPLLHAQIDLSKHLKEFMHIGFSASNGHGSAVHIVDRWRFETFGLLPSRKQMDGMTDDDEGYCFMCSPGETDVAQQPFDSMPNRKGITDMGFIMGGIAWFIFSLIAVAVYVLISCYVKARRSGTIATGQTTTLKLNKVPAKFSLSEIKSATAGFRKDRIVGEGASAIVYLGILPDGKQVAVKRFKCVSRIDEYINPFTSELNAMARCLRHRNLVQLLGWCCEHRELVLISDYLPNGSLSKILHESSDSVNVLAWEHRMNIIMGIAAALIYLHEGCDRQIIHRDVKTSNIMLDADLTAKLGDVCLAELYEHSSLPREATIPAGTMGYLAPEYVYSGVPSVKTDVYSFGVVILEVASGRSPIDDDGIVIGSWAWGLWEKGKLKEIIDPRLKGRYSRVEMDRMLKVGLCCVHPHCEKRPTIKEAARMLRGGEQLPELPLRKPKVKLGSLLPMYSDEMLSFVGDENHAFDNTPWLTPRTHF</sequence>
<evidence type="ECO:0000256" key="15">
    <source>
        <dbReference type="ARBA" id="ARBA00023136"/>
    </source>
</evidence>
<gene>
    <name evidence="21" type="ORF">Nepgr_024134</name>
</gene>
<keyword evidence="6" id="KW-0723">Serine/threonine-protein kinase</keyword>
<evidence type="ECO:0000256" key="8">
    <source>
        <dbReference type="ARBA" id="ARBA00022692"/>
    </source>
</evidence>
<keyword evidence="22" id="KW-1185">Reference proteome</keyword>
<dbReference type="AlphaFoldDB" id="A0AAD3Y065"/>
<reference evidence="21" key="1">
    <citation type="submission" date="2023-05" db="EMBL/GenBank/DDBJ databases">
        <title>Nepenthes gracilis genome sequencing.</title>
        <authorList>
            <person name="Fukushima K."/>
        </authorList>
    </citation>
    <scope>NUCLEOTIDE SEQUENCE</scope>
    <source>
        <strain evidence="21">SING2019-196</strain>
    </source>
</reference>
<dbReference type="EMBL" id="BSYO01000024">
    <property type="protein sequence ID" value="GMH22291.1"/>
    <property type="molecule type" value="Genomic_DNA"/>
</dbReference>
<dbReference type="PROSITE" id="PS00108">
    <property type="entry name" value="PROTEIN_KINASE_ST"/>
    <property type="match status" value="1"/>
</dbReference>
<keyword evidence="12" id="KW-0418">Kinase</keyword>
<dbReference type="GO" id="GO:0005524">
    <property type="term" value="F:ATP binding"/>
    <property type="evidence" value="ECO:0007669"/>
    <property type="project" value="UniProtKB-UniRule"/>
</dbReference>
<dbReference type="InterPro" id="IPR013320">
    <property type="entry name" value="ConA-like_dom_sf"/>
</dbReference>
<dbReference type="PROSITE" id="PS00307">
    <property type="entry name" value="LECTIN_LEGUME_BETA"/>
    <property type="match status" value="1"/>
</dbReference>
<dbReference type="Gene3D" id="3.30.200.20">
    <property type="entry name" value="Phosphorylase Kinase, domain 1"/>
    <property type="match status" value="1"/>
</dbReference>
<dbReference type="InterPro" id="IPR001245">
    <property type="entry name" value="Ser-Thr/Tyr_kinase_cat_dom"/>
</dbReference>
<feature type="domain" description="Protein kinase" evidence="20">
    <location>
        <begin position="382"/>
        <end position="662"/>
    </location>
</feature>
<dbReference type="Gene3D" id="2.60.120.200">
    <property type="match status" value="1"/>
</dbReference>
<dbReference type="InterPro" id="IPR000719">
    <property type="entry name" value="Prot_kinase_dom"/>
</dbReference>
<dbReference type="InterPro" id="IPR019825">
    <property type="entry name" value="Lectin_legB_Mn/Ca_BS"/>
</dbReference>
<name>A0AAD3Y065_NEPGR</name>
<dbReference type="InterPro" id="IPR017441">
    <property type="entry name" value="Protein_kinase_ATP_BS"/>
</dbReference>
<keyword evidence="13 18" id="KW-0067">ATP-binding</keyword>
<comment type="subcellular location">
    <subcellularLocation>
        <location evidence="1">Cell membrane</location>
        <topology evidence="1">Single-pass type I membrane protein</topology>
    </subcellularLocation>
</comment>
<evidence type="ECO:0000256" key="12">
    <source>
        <dbReference type="ARBA" id="ARBA00022777"/>
    </source>
</evidence>
<keyword evidence="9" id="KW-0732">Signal</keyword>
<dbReference type="Gene3D" id="1.10.510.10">
    <property type="entry name" value="Transferase(Phosphotransferase) domain 1"/>
    <property type="match status" value="1"/>
</dbReference>
<comment type="similarity">
    <text evidence="2">In the N-terminal section; belongs to the leguminous lectin family.</text>
</comment>
<dbReference type="InterPro" id="IPR008271">
    <property type="entry name" value="Ser/Thr_kinase_AS"/>
</dbReference>
<evidence type="ECO:0000256" key="17">
    <source>
        <dbReference type="ARBA" id="ARBA00023180"/>
    </source>
</evidence>
<dbReference type="SUPFAM" id="SSF49899">
    <property type="entry name" value="Concanavalin A-like lectins/glucanases"/>
    <property type="match status" value="1"/>
</dbReference>
<evidence type="ECO:0000256" key="11">
    <source>
        <dbReference type="ARBA" id="ARBA00022741"/>
    </source>
</evidence>
<accession>A0AAD3Y065</accession>
<dbReference type="Pfam" id="PF07714">
    <property type="entry name" value="PK_Tyr_Ser-Thr"/>
    <property type="match status" value="1"/>
</dbReference>
<evidence type="ECO:0000256" key="6">
    <source>
        <dbReference type="ARBA" id="ARBA00022527"/>
    </source>
</evidence>
<keyword evidence="10" id="KW-0430">Lectin</keyword>
<dbReference type="CDD" id="cd06899">
    <property type="entry name" value="lectin_legume_LecRK_Arcelin_ConA"/>
    <property type="match status" value="1"/>
</dbReference>
<dbReference type="SMART" id="SM00220">
    <property type="entry name" value="S_TKc"/>
    <property type="match status" value="1"/>
</dbReference>
<keyword evidence="8 19" id="KW-0812">Transmembrane</keyword>
<evidence type="ECO:0000313" key="22">
    <source>
        <dbReference type="Proteomes" id="UP001279734"/>
    </source>
</evidence>
<evidence type="ECO:0000256" key="1">
    <source>
        <dbReference type="ARBA" id="ARBA00004251"/>
    </source>
</evidence>
<evidence type="ECO:0000256" key="3">
    <source>
        <dbReference type="ARBA" id="ARBA00010217"/>
    </source>
</evidence>
<keyword evidence="5" id="KW-1003">Cell membrane</keyword>
<keyword evidence="16" id="KW-0675">Receptor</keyword>
<evidence type="ECO:0000256" key="5">
    <source>
        <dbReference type="ARBA" id="ARBA00022475"/>
    </source>
</evidence>
<dbReference type="PROSITE" id="PS00107">
    <property type="entry name" value="PROTEIN_KINASE_ATP"/>
    <property type="match status" value="1"/>
</dbReference>
<dbReference type="InterPro" id="IPR011009">
    <property type="entry name" value="Kinase-like_dom_sf"/>
</dbReference>
<dbReference type="EC" id="2.7.11.1" evidence="4"/>
<dbReference type="GO" id="GO:0030246">
    <property type="term" value="F:carbohydrate binding"/>
    <property type="evidence" value="ECO:0007669"/>
    <property type="project" value="UniProtKB-KW"/>
</dbReference>
<keyword evidence="14 19" id="KW-1133">Transmembrane helix</keyword>
<evidence type="ECO:0000256" key="7">
    <source>
        <dbReference type="ARBA" id="ARBA00022679"/>
    </source>
</evidence>
<evidence type="ECO:0000259" key="20">
    <source>
        <dbReference type="PROSITE" id="PS50011"/>
    </source>
</evidence>
<evidence type="ECO:0000256" key="14">
    <source>
        <dbReference type="ARBA" id="ARBA00022989"/>
    </source>
</evidence>
<feature type="binding site" evidence="18">
    <location>
        <position position="410"/>
    </location>
    <ligand>
        <name>ATP</name>
        <dbReference type="ChEBI" id="CHEBI:30616"/>
    </ligand>
</feature>
<evidence type="ECO:0000313" key="21">
    <source>
        <dbReference type="EMBL" id="GMH22291.1"/>
    </source>
</evidence>
<keyword evidence="7" id="KW-0808">Transferase</keyword>
<evidence type="ECO:0000256" key="13">
    <source>
        <dbReference type="ARBA" id="ARBA00022840"/>
    </source>
</evidence>
<dbReference type="GO" id="GO:0005886">
    <property type="term" value="C:plasma membrane"/>
    <property type="evidence" value="ECO:0007669"/>
    <property type="project" value="UniProtKB-SubCell"/>
</dbReference>
<dbReference type="InterPro" id="IPR050528">
    <property type="entry name" value="L-type_Lectin-RKs"/>
</dbReference>
<protein>
    <recommendedName>
        <fullName evidence="4">non-specific serine/threonine protein kinase</fullName>
        <ecNumber evidence="4">2.7.11.1</ecNumber>
    </recommendedName>
</protein>
<comment type="similarity">
    <text evidence="3">In the C-terminal section; belongs to the protein kinase superfamily. Ser/Thr protein kinase family.</text>
</comment>
<keyword evidence="11 18" id="KW-0547">Nucleotide-binding</keyword>
<dbReference type="InterPro" id="IPR001220">
    <property type="entry name" value="Legume_lectin_dom"/>
</dbReference>
<evidence type="ECO:0000256" key="10">
    <source>
        <dbReference type="ARBA" id="ARBA00022734"/>
    </source>
</evidence>
<evidence type="ECO:0000256" key="19">
    <source>
        <dbReference type="SAM" id="Phobius"/>
    </source>
</evidence>
<organism evidence="21 22">
    <name type="scientific">Nepenthes gracilis</name>
    <name type="common">Slender pitcher plant</name>
    <dbReference type="NCBI Taxonomy" id="150966"/>
    <lineage>
        <taxon>Eukaryota</taxon>
        <taxon>Viridiplantae</taxon>
        <taxon>Streptophyta</taxon>
        <taxon>Embryophyta</taxon>
        <taxon>Tracheophyta</taxon>
        <taxon>Spermatophyta</taxon>
        <taxon>Magnoliopsida</taxon>
        <taxon>eudicotyledons</taxon>
        <taxon>Gunneridae</taxon>
        <taxon>Pentapetalae</taxon>
        <taxon>Caryophyllales</taxon>
        <taxon>Nepenthaceae</taxon>
        <taxon>Nepenthes</taxon>
    </lineage>
</organism>
<feature type="transmembrane region" description="Helical" evidence="19">
    <location>
        <begin position="318"/>
        <end position="341"/>
    </location>
</feature>
<dbReference type="Pfam" id="PF00139">
    <property type="entry name" value="Lectin_legB"/>
    <property type="match status" value="1"/>
</dbReference>
<dbReference type="Proteomes" id="UP001279734">
    <property type="component" value="Unassembled WGS sequence"/>
</dbReference>
<dbReference type="PROSITE" id="PS50011">
    <property type="entry name" value="PROTEIN_KINASE_DOM"/>
    <property type="match status" value="1"/>
</dbReference>
<evidence type="ECO:0000256" key="4">
    <source>
        <dbReference type="ARBA" id="ARBA00012513"/>
    </source>
</evidence>
<evidence type="ECO:0000256" key="2">
    <source>
        <dbReference type="ARBA" id="ARBA00008536"/>
    </source>
</evidence>
<keyword evidence="17" id="KW-0325">Glycoprotein</keyword>
<proteinExistence type="inferred from homology"/>
<keyword evidence="15 19" id="KW-0472">Membrane</keyword>
<evidence type="ECO:0000256" key="18">
    <source>
        <dbReference type="PROSITE-ProRule" id="PRU10141"/>
    </source>
</evidence>
<dbReference type="GO" id="GO:0002229">
    <property type="term" value="P:defense response to oomycetes"/>
    <property type="evidence" value="ECO:0007669"/>
    <property type="project" value="UniProtKB-ARBA"/>
</dbReference>